<dbReference type="InterPro" id="IPR010982">
    <property type="entry name" value="Lambda_DNA-bd_dom_sf"/>
</dbReference>
<dbReference type="PANTHER" id="PTHR46797:SF11">
    <property type="entry name" value="HTH-TYPE TRANSCRIPTIONAL REGULATOR PUUR"/>
    <property type="match status" value="1"/>
</dbReference>
<dbReference type="InterPro" id="IPR050807">
    <property type="entry name" value="TransReg_Diox_bact_type"/>
</dbReference>
<dbReference type="AlphaFoldDB" id="W1EZY4"/>
<evidence type="ECO:0000313" key="5">
    <source>
        <dbReference type="Proteomes" id="UP000019199"/>
    </source>
</evidence>
<keyword evidence="1" id="KW-0238">DNA-binding</keyword>
<dbReference type="SMART" id="SM00530">
    <property type="entry name" value="HTH_XRE"/>
    <property type="match status" value="1"/>
</dbReference>
<dbReference type="InterPro" id="IPR014710">
    <property type="entry name" value="RmlC-like_jellyroll"/>
</dbReference>
<dbReference type="Pfam" id="PF01381">
    <property type="entry name" value="HTH_3"/>
    <property type="match status" value="1"/>
</dbReference>
<organism evidence="4 5">
    <name type="scientific">Escherichia coli ISC7</name>
    <dbReference type="NCBI Taxonomy" id="1432555"/>
    <lineage>
        <taxon>Bacteria</taxon>
        <taxon>Pseudomonadati</taxon>
        <taxon>Pseudomonadota</taxon>
        <taxon>Gammaproteobacteria</taxon>
        <taxon>Enterobacterales</taxon>
        <taxon>Enterobacteriaceae</taxon>
        <taxon>Escherichia</taxon>
    </lineage>
</organism>
<evidence type="ECO:0000256" key="1">
    <source>
        <dbReference type="ARBA" id="ARBA00023125"/>
    </source>
</evidence>
<dbReference type="SUPFAM" id="SSF47413">
    <property type="entry name" value="lambda repressor-like DNA-binding domains"/>
    <property type="match status" value="1"/>
</dbReference>
<dbReference type="CDD" id="cd00093">
    <property type="entry name" value="HTH_XRE"/>
    <property type="match status" value="1"/>
</dbReference>
<dbReference type="InterPro" id="IPR013096">
    <property type="entry name" value="Cupin_2"/>
</dbReference>
<dbReference type="Proteomes" id="UP000019199">
    <property type="component" value="Unassembled WGS sequence"/>
</dbReference>
<dbReference type="Gene3D" id="1.10.260.40">
    <property type="entry name" value="lambda repressor-like DNA-binding domains"/>
    <property type="match status" value="1"/>
</dbReference>
<dbReference type="SUPFAM" id="SSF51182">
    <property type="entry name" value="RmlC-like cupins"/>
    <property type="match status" value="1"/>
</dbReference>
<evidence type="ECO:0000256" key="2">
    <source>
        <dbReference type="SAM" id="MobiDB-lite"/>
    </source>
</evidence>
<feature type="domain" description="HTH cro/C1-type" evidence="3">
    <location>
        <begin position="12"/>
        <end position="66"/>
    </location>
</feature>
<dbReference type="Pfam" id="PF07883">
    <property type="entry name" value="Cupin_2"/>
    <property type="match status" value="1"/>
</dbReference>
<accession>W1EZY4</accession>
<reference evidence="4 5" key="1">
    <citation type="submission" date="2013-10" db="EMBL/GenBank/DDBJ databases">
        <title>Antibiotic resistance diversity of beta-lactamase producers in the General Hospital Vienna.</title>
        <authorList>
            <person name="Barisic I."/>
            <person name="Mitteregger D."/>
            <person name="Hirschl A.M."/>
            <person name="Noehammer C."/>
            <person name="Wiesinger-Mayr H."/>
        </authorList>
    </citation>
    <scope>NUCLEOTIDE SEQUENCE [LARGE SCALE GENOMIC DNA]</scope>
    <source>
        <strain evidence="4 5">ISC7</strain>
    </source>
</reference>
<dbReference type="GO" id="GO:0003700">
    <property type="term" value="F:DNA-binding transcription factor activity"/>
    <property type="evidence" value="ECO:0007669"/>
    <property type="project" value="TreeGrafter"/>
</dbReference>
<evidence type="ECO:0000259" key="3">
    <source>
        <dbReference type="PROSITE" id="PS50943"/>
    </source>
</evidence>
<sequence length="190" mass="20818">MSDEGLAPGKRLSEIRQQQGLSQRRAAELSGLTHSAISTIEQDKVSPAISTLQKLLKVYGLSLSEFFSEPEKPDEPQVVINQDDLIEMGSQGVSMKLVHNGNPNRTLAMIFETYQPGTTTGERIKHQGEEIGTVLEGEIVLTINGQDYHLVAGQSYAINTGIPHSFSNTSQVFAELSAPIRPPRFNLFVL</sequence>
<dbReference type="Gene3D" id="2.60.120.10">
    <property type="entry name" value="Jelly Rolls"/>
    <property type="match status" value="1"/>
</dbReference>
<dbReference type="PANTHER" id="PTHR46797">
    <property type="entry name" value="HTH-TYPE TRANSCRIPTIONAL REGULATOR"/>
    <property type="match status" value="1"/>
</dbReference>
<comment type="caution">
    <text evidence="4">The sequence shown here is derived from an EMBL/GenBank/DDBJ whole genome shotgun (WGS) entry which is preliminary data.</text>
</comment>
<evidence type="ECO:0000313" key="4">
    <source>
        <dbReference type="EMBL" id="CDL27646.1"/>
    </source>
</evidence>
<dbReference type="InterPro" id="IPR001387">
    <property type="entry name" value="Cro/C1-type_HTH"/>
</dbReference>
<dbReference type="CDD" id="cd02209">
    <property type="entry name" value="cupin_XRE_C"/>
    <property type="match status" value="1"/>
</dbReference>
<dbReference type="EMBL" id="CBWN010000094">
    <property type="protein sequence ID" value="CDL27646.1"/>
    <property type="molecule type" value="Genomic_DNA"/>
</dbReference>
<proteinExistence type="predicted"/>
<dbReference type="NCBIfam" id="NF007408">
    <property type="entry name" value="PRK09943.1"/>
    <property type="match status" value="1"/>
</dbReference>
<feature type="region of interest" description="Disordered" evidence="2">
    <location>
        <begin position="1"/>
        <end position="20"/>
    </location>
</feature>
<dbReference type="FunFam" id="1.10.260.40:FF:000016">
    <property type="entry name" value="HTH-type transcriptional regulator PuuR"/>
    <property type="match status" value="1"/>
</dbReference>
<name>W1EZY4_ECOLX</name>
<dbReference type="GO" id="GO:0005829">
    <property type="term" value="C:cytosol"/>
    <property type="evidence" value="ECO:0007669"/>
    <property type="project" value="TreeGrafter"/>
</dbReference>
<dbReference type="PROSITE" id="PS50943">
    <property type="entry name" value="HTH_CROC1"/>
    <property type="match status" value="1"/>
</dbReference>
<protein>
    <submittedName>
        <fullName evidence="4">Putrescine utilization regulator</fullName>
    </submittedName>
</protein>
<dbReference type="GO" id="GO:0003677">
    <property type="term" value="F:DNA binding"/>
    <property type="evidence" value="ECO:0007669"/>
    <property type="project" value="UniProtKB-KW"/>
</dbReference>
<dbReference type="InterPro" id="IPR011051">
    <property type="entry name" value="RmlC_Cupin_sf"/>
</dbReference>